<feature type="domain" description="Protein kinase" evidence="2">
    <location>
        <begin position="503"/>
        <end position="873"/>
    </location>
</feature>
<dbReference type="AlphaFoldDB" id="A0A9P8AT81"/>
<evidence type="ECO:0000256" key="1">
    <source>
        <dbReference type="SAM" id="MobiDB-lite"/>
    </source>
</evidence>
<dbReference type="Pfam" id="PF17667">
    <property type="entry name" value="Pkinase_fungal"/>
    <property type="match status" value="1"/>
</dbReference>
<dbReference type="GO" id="GO:0004672">
    <property type="term" value="F:protein kinase activity"/>
    <property type="evidence" value="ECO:0007669"/>
    <property type="project" value="InterPro"/>
</dbReference>
<dbReference type="InterPro" id="IPR011009">
    <property type="entry name" value="Kinase-like_dom_sf"/>
</dbReference>
<protein>
    <recommendedName>
        <fullName evidence="2">Protein kinase domain-containing protein</fullName>
    </recommendedName>
</protein>
<dbReference type="PANTHER" id="PTHR38248">
    <property type="entry name" value="FUNK1 6"/>
    <property type="match status" value="1"/>
</dbReference>
<dbReference type="GeneID" id="66101396"/>
<evidence type="ECO:0000313" key="3">
    <source>
        <dbReference type="EMBL" id="KAG7447168.1"/>
    </source>
</evidence>
<sequence length="873" mass="98822">MTAAVFFLDPLLAFYPTRFYHRDIMALGAKNDSNSSPRNDGSGFPSTQERKTPPPKESVAEQIRSSVQSTPLSNHAPTVNPTANPDYLVADFDRYILDDLRDRVFMSADHYFSNILHLPADWRANGEITSKIEAVKNDVVFKNHVKAYVALCNQSNPGEKNFYHPHSLMCNSAFDVLGATEDSGLGIYRQDAKPVDGGLEKNIPDTLGVLRAMFNSSGNVVDNMKDKGPEYNFSWAQTMHWQEFKPNEYYLDEGTEATYRAMTPEGEDPKGEVRGKTTVRRDPGGVLPPVKSRTGSTTKKRRSEDETPHVHSKYRRSGTTPEVSKARRGTDESVALSSAKEGIAVEDVARRKEEETQARRAARLQCGHYAHEMLSSAGFRTHCIGALVTVGRIQPLYYDHSVIIVCKPIDMFIWHGKRPKITEEVVTNEFAAMLVGLGGLTLKQRGIQEELCDDRALIENYKAYMDRCGDPKDKENFDKTAMFVGVKLKLKLGEDDKKVEVTLGRVLSRQPGIVGRSTCVVEATSEHDEWKGKELVVKVSWPATSRKSETEFVITAREKARSMPEGKRPDWALDHLPDILLSQDFDHGADSTQANLVAFFAKAMFAEAEKFEYEKRVCRITVQERLYPLEELRTVQEYAQVFFDILQIHKWLYDHPGILHRDISPGNIMWRRTVDGHLRGVLNDFDLSAYRHETGPSSRQRTGTLPYMAFELLNNDNNGHPPKHLYRHDVESIFYVILLLCCRYEVVATQDLDGRPILERTHVPSPFDSWYKLDRDGLKNAKIAFSTRHDSFSPVVNSGFTDFQPWINRIRLQFGGGFNAQDQNKRYKDLGVSESFDDETLQAWVSYSLIVKICSEFAGSALIVHNDQLKEGA</sequence>
<feature type="region of interest" description="Disordered" evidence="1">
    <location>
        <begin position="262"/>
        <end position="337"/>
    </location>
</feature>
<feature type="compositionally biased region" description="Polar residues" evidence="1">
    <location>
        <begin position="63"/>
        <end position="80"/>
    </location>
</feature>
<dbReference type="Proteomes" id="UP000812287">
    <property type="component" value="Unassembled WGS sequence"/>
</dbReference>
<feature type="compositionally biased region" description="Basic and acidic residues" evidence="1">
    <location>
        <begin position="267"/>
        <end position="283"/>
    </location>
</feature>
<organism evidence="3 4">
    <name type="scientific">Guyanagaster necrorhizus</name>
    <dbReference type="NCBI Taxonomy" id="856835"/>
    <lineage>
        <taxon>Eukaryota</taxon>
        <taxon>Fungi</taxon>
        <taxon>Dikarya</taxon>
        <taxon>Basidiomycota</taxon>
        <taxon>Agaricomycotina</taxon>
        <taxon>Agaricomycetes</taxon>
        <taxon>Agaricomycetidae</taxon>
        <taxon>Agaricales</taxon>
        <taxon>Marasmiineae</taxon>
        <taxon>Physalacriaceae</taxon>
        <taxon>Guyanagaster</taxon>
    </lineage>
</organism>
<dbReference type="InterPro" id="IPR040976">
    <property type="entry name" value="Pkinase_fungal"/>
</dbReference>
<keyword evidence="4" id="KW-1185">Reference proteome</keyword>
<dbReference type="GO" id="GO:0005524">
    <property type="term" value="F:ATP binding"/>
    <property type="evidence" value="ECO:0007669"/>
    <property type="project" value="InterPro"/>
</dbReference>
<evidence type="ECO:0000313" key="4">
    <source>
        <dbReference type="Proteomes" id="UP000812287"/>
    </source>
</evidence>
<dbReference type="PROSITE" id="PS50011">
    <property type="entry name" value="PROTEIN_KINASE_DOM"/>
    <property type="match status" value="1"/>
</dbReference>
<evidence type="ECO:0000259" key="2">
    <source>
        <dbReference type="PROSITE" id="PS50011"/>
    </source>
</evidence>
<reference evidence="3" key="1">
    <citation type="submission" date="2020-11" db="EMBL/GenBank/DDBJ databases">
        <title>Adaptations for nitrogen fixation in a non-lichenized fungal sporocarp promotes dispersal by wood-feeding termites.</title>
        <authorList>
            <consortium name="DOE Joint Genome Institute"/>
            <person name="Koch R.A."/>
            <person name="Yoon G."/>
            <person name="Arayal U."/>
            <person name="Lail K."/>
            <person name="Amirebrahimi M."/>
            <person name="Labutti K."/>
            <person name="Lipzen A."/>
            <person name="Riley R."/>
            <person name="Barry K."/>
            <person name="Henrissat B."/>
            <person name="Grigoriev I.V."/>
            <person name="Herr J.R."/>
            <person name="Aime M.C."/>
        </authorList>
    </citation>
    <scope>NUCLEOTIDE SEQUENCE</scope>
    <source>
        <strain evidence="3">MCA 3950</strain>
    </source>
</reference>
<dbReference type="InterPro" id="IPR000719">
    <property type="entry name" value="Prot_kinase_dom"/>
</dbReference>
<dbReference type="EMBL" id="MU250532">
    <property type="protein sequence ID" value="KAG7447168.1"/>
    <property type="molecule type" value="Genomic_DNA"/>
</dbReference>
<dbReference type="OrthoDB" id="5569250at2759"/>
<dbReference type="RefSeq" id="XP_043040668.1">
    <property type="nucleotide sequence ID" value="XM_043179102.1"/>
</dbReference>
<accession>A0A9P8AT81</accession>
<dbReference type="PANTHER" id="PTHR38248:SF2">
    <property type="entry name" value="FUNK1 11"/>
    <property type="match status" value="1"/>
</dbReference>
<name>A0A9P8AT81_9AGAR</name>
<dbReference type="SUPFAM" id="SSF56112">
    <property type="entry name" value="Protein kinase-like (PK-like)"/>
    <property type="match status" value="2"/>
</dbReference>
<dbReference type="Gene3D" id="1.10.510.10">
    <property type="entry name" value="Transferase(Phosphotransferase) domain 1"/>
    <property type="match status" value="1"/>
</dbReference>
<gene>
    <name evidence="3" type="ORF">BT62DRAFT_1075258</name>
</gene>
<proteinExistence type="predicted"/>
<feature type="region of interest" description="Disordered" evidence="1">
    <location>
        <begin position="30"/>
        <end position="80"/>
    </location>
</feature>
<feature type="compositionally biased region" description="Polar residues" evidence="1">
    <location>
        <begin position="31"/>
        <end position="47"/>
    </location>
</feature>
<comment type="caution">
    <text evidence="3">The sequence shown here is derived from an EMBL/GenBank/DDBJ whole genome shotgun (WGS) entry which is preliminary data.</text>
</comment>